<dbReference type="GO" id="GO:0043200">
    <property type="term" value="P:response to amino acid"/>
    <property type="evidence" value="ECO:0007669"/>
    <property type="project" value="TreeGrafter"/>
</dbReference>
<dbReference type="PROSITE" id="PS50956">
    <property type="entry name" value="HTH_ASNC_2"/>
    <property type="match status" value="1"/>
</dbReference>
<dbReference type="RefSeq" id="WP_012786870.1">
    <property type="nucleotide sequence ID" value="NC_013131.1"/>
</dbReference>
<dbReference type="InterPro" id="IPR011008">
    <property type="entry name" value="Dimeric_a/b-barrel"/>
</dbReference>
<reference evidence="5 6" key="1">
    <citation type="journal article" date="2009" name="Stand. Genomic Sci.">
        <title>Complete genome sequence of Catenulispora acidiphila type strain (ID 139908).</title>
        <authorList>
            <person name="Copeland A."/>
            <person name="Lapidus A."/>
            <person name="Glavina Del Rio T."/>
            <person name="Nolan M."/>
            <person name="Lucas S."/>
            <person name="Chen F."/>
            <person name="Tice H."/>
            <person name="Cheng J.F."/>
            <person name="Bruce D."/>
            <person name="Goodwin L."/>
            <person name="Pitluck S."/>
            <person name="Mikhailova N."/>
            <person name="Pati A."/>
            <person name="Ivanova N."/>
            <person name="Mavromatis K."/>
            <person name="Chen A."/>
            <person name="Palaniappan K."/>
            <person name="Chain P."/>
            <person name="Land M."/>
            <person name="Hauser L."/>
            <person name="Chang Y.J."/>
            <person name="Jeffries C.D."/>
            <person name="Chertkov O."/>
            <person name="Brettin T."/>
            <person name="Detter J.C."/>
            <person name="Han C."/>
            <person name="Ali Z."/>
            <person name="Tindall B.J."/>
            <person name="Goker M."/>
            <person name="Bristow J."/>
            <person name="Eisen J.A."/>
            <person name="Markowitz V."/>
            <person name="Hugenholtz P."/>
            <person name="Kyrpides N.C."/>
            <person name="Klenk H.P."/>
        </authorList>
    </citation>
    <scope>NUCLEOTIDE SEQUENCE [LARGE SCALE GENOMIC DNA]</scope>
    <source>
        <strain evidence="6">DSM 44928 / JCM 14897 / NBRC 102108 / NRRL B-24433 / ID139908</strain>
    </source>
</reference>
<dbReference type="Gene3D" id="1.10.10.10">
    <property type="entry name" value="Winged helix-like DNA-binding domain superfamily/Winged helix DNA-binding domain"/>
    <property type="match status" value="2"/>
</dbReference>
<dbReference type="EMBL" id="CP001700">
    <property type="protein sequence ID" value="ACU71577.1"/>
    <property type="molecule type" value="Genomic_DNA"/>
</dbReference>
<gene>
    <name evidence="5" type="ordered locus">Caci_2661</name>
</gene>
<dbReference type="eggNOG" id="COG1522">
    <property type="taxonomic scope" value="Bacteria"/>
</dbReference>
<dbReference type="InterPro" id="IPR019887">
    <property type="entry name" value="Tscrpt_reg_AsnC/Lrp_C"/>
</dbReference>
<dbReference type="KEGG" id="cai:Caci_2661"/>
<dbReference type="InParanoid" id="C7PZC0"/>
<keyword evidence="1" id="KW-0805">Transcription regulation</keyword>
<evidence type="ECO:0000256" key="2">
    <source>
        <dbReference type="ARBA" id="ARBA00023125"/>
    </source>
</evidence>
<dbReference type="SMART" id="SM00344">
    <property type="entry name" value="HTH_ASNC"/>
    <property type="match status" value="1"/>
</dbReference>
<dbReference type="PRINTS" id="PR00033">
    <property type="entry name" value="HTHASNC"/>
</dbReference>
<dbReference type="STRING" id="479433.Caci_2661"/>
<dbReference type="Pfam" id="PF01037">
    <property type="entry name" value="AsnC_trans_reg"/>
    <property type="match status" value="1"/>
</dbReference>
<dbReference type="PANTHER" id="PTHR30154">
    <property type="entry name" value="LEUCINE-RESPONSIVE REGULATORY PROTEIN"/>
    <property type="match status" value="1"/>
</dbReference>
<evidence type="ECO:0000256" key="3">
    <source>
        <dbReference type="ARBA" id="ARBA00023163"/>
    </source>
</evidence>
<dbReference type="SUPFAM" id="SSF54909">
    <property type="entry name" value="Dimeric alpha+beta barrel"/>
    <property type="match status" value="1"/>
</dbReference>
<dbReference type="GO" id="GO:0043565">
    <property type="term" value="F:sequence-specific DNA binding"/>
    <property type="evidence" value="ECO:0007669"/>
    <property type="project" value="InterPro"/>
</dbReference>
<dbReference type="InterPro" id="IPR036390">
    <property type="entry name" value="WH_DNA-bd_sf"/>
</dbReference>
<evidence type="ECO:0000313" key="6">
    <source>
        <dbReference type="Proteomes" id="UP000000851"/>
    </source>
</evidence>
<dbReference type="Gene3D" id="3.30.70.920">
    <property type="match status" value="1"/>
</dbReference>
<keyword evidence="2" id="KW-0238">DNA-binding</keyword>
<sequence>MALATANSVLSLQDQRLIAVLQHDARVTAEKAAAVLDLSPAVVRRRWQAMCADGTLRVVISPIARPRTGGLTGAQLLHIRVRRDKIDAVARSLAARDDVPFVDITTAGDEIEAIAATRPGSRDPLVFHLLPSTPAVVSVEAATILHVLRVTSEWRHQVLGAEEVSALTLAEPQSGIGIGTGTGIGNGTATGLAPDGPYGIETDAQERAIIDVLTPDARLPAVAVAARTGLPESTVRRRISRLTDEGRLITQVLVDPRRLGLNLDARLKLRVTPDHLDRAARALAAHPAVHGAFATSGPSNLSLHVWFPDPAALYDFLARDVTGLGIASVETTLVAHWIKRPF</sequence>
<protein>
    <submittedName>
        <fullName evidence="5">Transcriptional regulator, AsnC family</fullName>
    </submittedName>
</protein>
<dbReference type="InterPro" id="IPR019888">
    <property type="entry name" value="Tscrpt_reg_AsnC-like"/>
</dbReference>
<evidence type="ECO:0000313" key="5">
    <source>
        <dbReference type="EMBL" id="ACU71577.1"/>
    </source>
</evidence>
<feature type="domain" description="HTH asnC-type" evidence="4">
    <location>
        <begin position="203"/>
        <end position="262"/>
    </location>
</feature>
<dbReference type="Pfam" id="PF13404">
    <property type="entry name" value="HTH_AsnC-type"/>
    <property type="match status" value="2"/>
</dbReference>
<dbReference type="GO" id="GO:0005829">
    <property type="term" value="C:cytosol"/>
    <property type="evidence" value="ECO:0007669"/>
    <property type="project" value="TreeGrafter"/>
</dbReference>
<keyword evidence="6" id="KW-1185">Reference proteome</keyword>
<dbReference type="InterPro" id="IPR000485">
    <property type="entry name" value="AsnC-type_HTH_dom"/>
</dbReference>
<dbReference type="AlphaFoldDB" id="C7PZC0"/>
<dbReference type="OrthoDB" id="4050641at2"/>
<proteinExistence type="predicted"/>
<name>C7PZC0_CATAD</name>
<evidence type="ECO:0000256" key="1">
    <source>
        <dbReference type="ARBA" id="ARBA00023015"/>
    </source>
</evidence>
<dbReference type="PANTHER" id="PTHR30154:SF34">
    <property type="entry name" value="TRANSCRIPTIONAL REGULATOR AZLB"/>
    <property type="match status" value="1"/>
</dbReference>
<accession>C7PZC0</accession>
<organism evidence="5 6">
    <name type="scientific">Catenulispora acidiphila (strain DSM 44928 / JCM 14897 / NBRC 102108 / NRRL B-24433 / ID139908)</name>
    <dbReference type="NCBI Taxonomy" id="479433"/>
    <lineage>
        <taxon>Bacteria</taxon>
        <taxon>Bacillati</taxon>
        <taxon>Actinomycetota</taxon>
        <taxon>Actinomycetes</taxon>
        <taxon>Catenulisporales</taxon>
        <taxon>Catenulisporaceae</taxon>
        <taxon>Catenulispora</taxon>
    </lineage>
</organism>
<dbReference type="Proteomes" id="UP000000851">
    <property type="component" value="Chromosome"/>
</dbReference>
<dbReference type="InterPro" id="IPR036388">
    <property type="entry name" value="WH-like_DNA-bd_sf"/>
</dbReference>
<dbReference type="HOGENOM" id="CLU_044190_1_1_11"/>
<evidence type="ECO:0000259" key="4">
    <source>
        <dbReference type="PROSITE" id="PS50956"/>
    </source>
</evidence>
<dbReference type="SUPFAM" id="SSF46785">
    <property type="entry name" value="Winged helix' DNA-binding domain"/>
    <property type="match status" value="1"/>
</dbReference>
<keyword evidence="3" id="KW-0804">Transcription</keyword>